<keyword evidence="1" id="KW-0472">Membrane</keyword>
<keyword evidence="3" id="KW-1185">Reference proteome</keyword>
<name>A0A1U6HHB9_9SPHN</name>
<proteinExistence type="predicted"/>
<dbReference type="EMBL" id="FVZE01000002">
    <property type="protein sequence ID" value="SLJ95183.1"/>
    <property type="molecule type" value="Genomic_DNA"/>
</dbReference>
<evidence type="ECO:0000313" key="2">
    <source>
        <dbReference type="EMBL" id="SLJ95183.1"/>
    </source>
</evidence>
<feature type="transmembrane region" description="Helical" evidence="1">
    <location>
        <begin position="26"/>
        <end position="45"/>
    </location>
</feature>
<accession>A0A1U6HHB9</accession>
<sequence>MTLGGIAARGGLVGTIRHFIRRWPGIAALLLAVALCLKIVVPVGYMPAPVGSELVVALCSGTAPAGTTVKIHIPGKGSQDDAPKSADHPCAFAPLGAAALGSAPPLLALAALLFVFVAAILRRPLDLRPIDAQIRPPSQGPPRIA</sequence>
<dbReference type="AlphaFoldDB" id="A0A1U6HHB9"/>
<organism evidence="2 3">
    <name type="scientific">Novosphingobium mathurense</name>
    <dbReference type="NCBI Taxonomy" id="428990"/>
    <lineage>
        <taxon>Bacteria</taxon>
        <taxon>Pseudomonadati</taxon>
        <taxon>Pseudomonadota</taxon>
        <taxon>Alphaproteobacteria</taxon>
        <taxon>Sphingomonadales</taxon>
        <taxon>Sphingomonadaceae</taxon>
        <taxon>Novosphingobium</taxon>
    </lineage>
</organism>
<dbReference type="STRING" id="428990.SAMN06295987_102414"/>
<evidence type="ECO:0000313" key="3">
    <source>
        <dbReference type="Proteomes" id="UP000190989"/>
    </source>
</evidence>
<protein>
    <recommendedName>
        <fullName evidence="4">DUF2946 domain-containing protein</fullName>
    </recommendedName>
</protein>
<evidence type="ECO:0008006" key="4">
    <source>
        <dbReference type="Google" id="ProtNLM"/>
    </source>
</evidence>
<dbReference type="Proteomes" id="UP000190989">
    <property type="component" value="Unassembled WGS sequence"/>
</dbReference>
<feature type="transmembrane region" description="Helical" evidence="1">
    <location>
        <begin position="103"/>
        <end position="121"/>
    </location>
</feature>
<reference evidence="3" key="1">
    <citation type="submission" date="2017-02" db="EMBL/GenBank/DDBJ databases">
        <authorList>
            <person name="Varghese N."/>
            <person name="Submissions S."/>
        </authorList>
    </citation>
    <scope>NUCLEOTIDE SEQUENCE [LARGE SCALE GENOMIC DNA]</scope>
    <source>
        <strain evidence="3">SM117</strain>
    </source>
</reference>
<keyword evidence="1" id="KW-0812">Transmembrane</keyword>
<evidence type="ECO:0000256" key="1">
    <source>
        <dbReference type="SAM" id="Phobius"/>
    </source>
</evidence>
<keyword evidence="1" id="KW-1133">Transmembrane helix</keyword>
<gene>
    <name evidence="2" type="ORF">SAMN06295987_102414</name>
</gene>